<dbReference type="EMBL" id="RCMK01000977">
    <property type="protein sequence ID" value="KAG2905907.1"/>
    <property type="molecule type" value="Genomic_DNA"/>
</dbReference>
<dbReference type="EMBL" id="MJFZ01001037">
    <property type="protein sequence ID" value="RAW23546.1"/>
    <property type="molecule type" value="Genomic_DNA"/>
</dbReference>
<dbReference type="VEuPathDB" id="FungiDB:PC110_g20019"/>
<reference evidence="5" key="2">
    <citation type="submission" date="2018-05" db="EMBL/GenBank/DDBJ databases">
        <title>Effector identification in a new, highly contiguous assembly of the strawberry crown rot pathogen Phytophthora cactorum.</title>
        <authorList>
            <person name="Armitage A.D."/>
            <person name="Nellist C.F."/>
            <person name="Bates H."/>
            <person name="Vickerstaff R.J."/>
            <person name="Harrison R.J."/>
        </authorList>
    </citation>
    <scope>NUCLEOTIDE SEQUENCE</scope>
    <source>
        <strain evidence="1">15-7</strain>
        <strain evidence="2">4032</strain>
        <strain evidence="3">4040</strain>
        <strain evidence="4">P415</strain>
        <strain evidence="5">P421</strain>
    </source>
</reference>
<proteinExistence type="predicted"/>
<dbReference type="EMBL" id="RCML01000782">
    <property type="protein sequence ID" value="KAG2969567.1"/>
    <property type="molecule type" value="Genomic_DNA"/>
</dbReference>
<evidence type="ECO:0000313" key="6">
    <source>
        <dbReference type="EMBL" id="RAW23546.1"/>
    </source>
</evidence>
<dbReference type="Proteomes" id="UP000774804">
    <property type="component" value="Unassembled WGS sequence"/>
</dbReference>
<sequence>MKELLPKLAYAQLLTLCGQPFKNVSRFTGTSLNGDTAALDVALAVLLTHLDAIAAAVTREKEATGFTCHYLYLYDETLDANAALGAHWLDKTCANWGRELRTAWETDNFAQLGQRSAGNTAILAAAVVQILASMTSMKYTLQKLVAMQ</sequence>
<evidence type="ECO:0000313" key="4">
    <source>
        <dbReference type="EMBL" id="KAG2969567.1"/>
    </source>
</evidence>
<evidence type="ECO:0000313" key="7">
    <source>
        <dbReference type="Proteomes" id="UP000251314"/>
    </source>
</evidence>
<dbReference type="Proteomes" id="UP000697107">
    <property type="component" value="Unassembled WGS sequence"/>
</dbReference>
<name>A0A329RIP6_9STRA</name>
<organism evidence="6 7">
    <name type="scientific">Phytophthora cactorum</name>
    <dbReference type="NCBI Taxonomy" id="29920"/>
    <lineage>
        <taxon>Eukaryota</taxon>
        <taxon>Sar</taxon>
        <taxon>Stramenopiles</taxon>
        <taxon>Oomycota</taxon>
        <taxon>Peronosporomycetes</taxon>
        <taxon>Peronosporales</taxon>
        <taxon>Peronosporaceae</taxon>
        <taxon>Phytophthora</taxon>
    </lineage>
</organism>
<evidence type="ECO:0000313" key="3">
    <source>
        <dbReference type="EMBL" id="KAG2905907.1"/>
    </source>
</evidence>
<dbReference type="EMBL" id="RCMI01001161">
    <property type="protein sequence ID" value="KAG2889472.1"/>
    <property type="molecule type" value="Genomic_DNA"/>
</dbReference>
<dbReference type="Proteomes" id="UP000760860">
    <property type="component" value="Unassembled WGS sequence"/>
</dbReference>
<dbReference type="EMBL" id="RCMV01001446">
    <property type="protein sequence ID" value="KAG3208565.1"/>
    <property type="molecule type" value="Genomic_DNA"/>
</dbReference>
<evidence type="ECO:0000313" key="1">
    <source>
        <dbReference type="EMBL" id="KAG2844478.1"/>
    </source>
</evidence>
<dbReference type="Proteomes" id="UP000735874">
    <property type="component" value="Unassembled WGS sequence"/>
</dbReference>
<dbReference type="Proteomes" id="UP000736787">
    <property type="component" value="Unassembled WGS sequence"/>
</dbReference>
<gene>
    <name evidence="6" type="ORF">PC110_g20019</name>
    <name evidence="1" type="ORF">PC113_g18395</name>
    <name evidence="2" type="ORF">PC115_g19743</name>
    <name evidence="3" type="ORF">PC117_g20636</name>
    <name evidence="4" type="ORF">PC118_g17376</name>
    <name evidence="5" type="ORF">PC129_g20413</name>
</gene>
<keyword evidence="7" id="KW-1185">Reference proteome</keyword>
<reference evidence="6 7" key="1">
    <citation type="submission" date="2018-01" db="EMBL/GenBank/DDBJ databases">
        <title>Draft genome of the strawberry crown rot pathogen Phytophthora cactorum.</title>
        <authorList>
            <person name="Armitage A.D."/>
            <person name="Lysoe E."/>
            <person name="Nellist C.F."/>
            <person name="Harrison R.J."/>
            <person name="Brurberg M.B."/>
        </authorList>
    </citation>
    <scope>NUCLEOTIDE SEQUENCE [LARGE SCALE GENOMIC DNA]</scope>
    <source>
        <strain evidence="6 7">10300</strain>
    </source>
</reference>
<protein>
    <submittedName>
        <fullName evidence="6">Uncharacterized protein</fullName>
    </submittedName>
</protein>
<comment type="caution">
    <text evidence="6">The sequence shown here is derived from an EMBL/GenBank/DDBJ whole genome shotgun (WGS) entry which is preliminary data.</text>
</comment>
<accession>A0A329RIP6</accession>
<dbReference type="AlphaFoldDB" id="A0A329RIP6"/>
<evidence type="ECO:0000313" key="5">
    <source>
        <dbReference type="EMBL" id="KAG3208565.1"/>
    </source>
</evidence>
<dbReference type="EMBL" id="RCMG01000861">
    <property type="protein sequence ID" value="KAG2844478.1"/>
    <property type="molecule type" value="Genomic_DNA"/>
</dbReference>
<evidence type="ECO:0000313" key="2">
    <source>
        <dbReference type="EMBL" id="KAG2889472.1"/>
    </source>
</evidence>
<dbReference type="Proteomes" id="UP000251314">
    <property type="component" value="Unassembled WGS sequence"/>
</dbReference>